<evidence type="ECO:0000313" key="1">
    <source>
        <dbReference type="EMBL" id="GLL05478.1"/>
    </source>
</evidence>
<evidence type="ECO:0000313" key="2">
    <source>
        <dbReference type="Proteomes" id="UP001143480"/>
    </source>
</evidence>
<organism evidence="1 2">
    <name type="scientific">Dactylosporangium matsuzakiense</name>
    <dbReference type="NCBI Taxonomy" id="53360"/>
    <lineage>
        <taxon>Bacteria</taxon>
        <taxon>Bacillati</taxon>
        <taxon>Actinomycetota</taxon>
        <taxon>Actinomycetes</taxon>
        <taxon>Micromonosporales</taxon>
        <taxon>Micromonosporaceae</taxon>
        <taxon>Dactylosporangium</taxon>
    </lineage>
</organism>
<dbReference type="Proteomes" id="UP001143480">
    <property type="component" value="Unassembled WGS sequence"/>
</dbReference>
<proteinExistence type="predicted"/>
<name>A0A9W6KQM4_9ACTN</name>
<reference evidence="1" key="2">
    <citation type="submission" date="2023-01" db="EMBL/GenBank/DDBJ databases">
        <authorList>
            <person name="Sun Q."/>
            <person name="Evtushenko L."/>
        </authorList>
    </citation>
    <scope>NUCLEOTIDE SEQUENCE</scope>
    <source>
        <strain evidence="1">VKM Ac-1321</strain>
    </source>
</reference>
<sequence length="143" mass="15552">MRRRPAGLPVRAVGRDARFHLLGAMVGWRYLPHRLSALVGQLVAVNAEVSYLMAIAREHDLLGDAWARHFAELSRNFFGLAEAWGKLAGGFVYDPDPSTADPHDPDLRAAIEAALFGLRELLADVRMELGVSGSSFDFGPPAG</sequence>
<keyword evidence="2" id="KW-1185">Reference proteome</keyword>
<dbReference type="AlphaFoldDB" id="A0A9W6KQM4"/>
<dbReference type="EMBL" id="BSFP01000058">
    <property type="protein sequence ID" value="GLL05478.1"/>
    <property type="molecule type" value="Genomic_DNA"/>
</dbReference>
<comment type="caution">
    <text evidence="1">The sequence shown here is derived from an EMBL/GenBank/DDBJ whole genome shotgun (WGS) entry which is preliminary data.</text>
</comment>
<accession>A0A9W6KQM4</accession>
<gene>
    <name evidence="1" type="ORF">GCM10017581_072250</name>
</gene>
<protein>
    <submittedName>
        <fullName evidence="1">Uncharacterized protein</fullName>
    </submittedName>
</protein>
<reference evidence="1" key="1">
    <citation type="journal article" date="2014" name="Int. J. Syst. Evol. Microbiol.">
        <title>Complete genome sequence of Corynebacterium casei LMG S-19264T (=DSM 44701T), isolated from a smear-ripened cheese.</title>
        <authorList>
            <consortium name="US DOE Joint Genome Institute (JGI-PGF)"/>
            <person name="Walter F."/>
            <person name="Albersmeier A."/>
            <person name="Kalinowski J."/>
            <person name="Ruckert C."/>
        </authorList>
    </citation>
    <scope>NUCLEOTIDE SEQUENCE</scope>
    <source>
        <strain evidence="1">VKM Ac-1321</strain>
    </source>
</reference>